<feature type="compositionally biased region" description="Polar residues" evidence="2">
    <location>
        <begin position="586"/>
        <end position="598"/>
    </location>
</feature>
<evidence type="ECO:0000259" key="3">
    <source>
        <dbReference type="Pfam" id="PF10193"/>
    </source>
</evidence>
<name>A0A854Q8S2_CRYNE</name>
<organism evidence="4 5">
    <name type="scientific">Cryptococcus neoformans Tu259-1</name>
    <dbReference type="NCBI Taxonomy" id="1230072"/>
    <lineage>
        <taxon>Eukaryota</taxon>
        <taxon>Fungi</taxon>
        <taxon>Dikarya</taxon>
        <taxon>Basidiomycota</taxon>
        <taxon>Agaricomycotina</taxon>
        <taxon>Tremellomycetes</taxon>
        <taxon>Tremellales</taxon>
        <taxon>Cryptococcaceae</taxon>
        <taxon>Cryptococcus</taxon>
        <taxon>Cryptococcus neoformans species complex</taxon>
    </lineage>
</organism>
<dbReference type="PANTHER" id="PTHR15830">
    <property type="entry name" value="TELOMERE LENGTH REGULATION PROTEIN TEL2 FAMILY MEMBER"/>
    <property type="match status" value="1"/>
</dbReference>
<dbReference type="InterPro" id="IPR051970">
    <property type="entry name" value="TEL2_Regulation"/>
</dbReference>
<dbReference type="AlphaFoldDB" id="A0A854Q8S2"/>
<feature type="compositionally biased region" description="Low complexity" evidence="2">
    <location>
        <begin position="635"/>
        <end position="650"/>
    </location>
</feature>
<dbReference type="GO" id="GO:0005829">
    <property type="term" value="C:cytosol"/>
    <property type="evidence" value="ECO:0007669"/>
    <property type="project" value="TreeGrafter"/>
</dbReference>
<comment type="caution">
    <text evidence="4">The sequence shown here is derived from an EMBL/GenBank/DDBJ whole genome shotgun (WGS) entry which is preliminary data.</text>
</comment>
<dbReference type="Pfam" id="PF10193">
    <property type="entry name" value="Telomere_reg-2"/>
    <property type="match status" value="1"/>
</dbReference>
<feature type="region of interest" description="Disordered" evidence="2">
    <location>
        <begin position="513"/>
        <end position="534"/>
    </location>
</feature>
<comment type="similarity">
    <text evidence="1">Belongs to the TEL2 family.</text>
</comment>
<evidence type="ECO:0000256" key="2">
    <source>
        <dbReference type="SAM" id="MobiDB-lite"/>
    </source>
</evidence>
<accession>A0A854Q8S2</accession>
<feature type="region of interest" description="Disordered" evidence="2">
    <location>
        <begin position="582"/>
        <end position="658"/>
    </location>
</feature>
<evidence type="ECO:0000313" key="5">
    <source>
        <dbReference type="Proteomes" id="UP000199727"/>
    </source>
</evidence>
<dbReference type="InterPro" id="IPR019337">
    <property type="entry name" value="Telomere_length_regulation_dom"/>
</dbReference>
<feature type="compositionally biased region" description="Basic and acidic residues" evidence="2">
    <location>
        <begin position="513"/>
        <end position="526"/>
    </location>
</feature>
<dbReference type="GO" id="GO:0051879">
    <property type="term" value="F:Hsp90 protein binding"/>
    <property type="evidence" value="ECO:0007669"/>
    <property type="project" value="TreeGrafter"/>
</dbReference>
<dbReference type="Gene3D" id="1.25.40.720">
    <property type="entry name" value="Telomere length regulation protein 2, C-terminal domain"/>
    <property type="match status" value="1"/>
</dbReference>
<dbReference type="InterPro" id="IPR038528">
    <property type="entry name" value="TEL2_C_sf"/>
</dbReference>
<dbReference type="GO" id="GO:0042162">
    <property type="term" value="F:telomeric DNA binding"/>
    <property type="evidence" value="ECO:0007669"/>
    <property type="project" value="TreeGrafter"/>
</dbReference>
<dbReference type="FunFam" id="1.25.40.720:FF:000008">
    <property type="entry name" value="Unplaced genomic scaffold supercont1.5, whole genome shotgun sequence"/>
    <property type="match status" value="1"/>
</dbReference>
<sequence length="1109" mass="122474">MVTMTFEVSLKQLRDFLRLPAPSLEDLTFQISATLLTLHIHPTSLPPSSIPSTDLKALARYLPAVQNLLLQDVLPHFVSILDDRSQELLRGLFVPQKKVEGLEIRRNIALVSYFTLPSYLNAPKQDHPTLSKPMRSFFISLLDTLSTEFGLDDLYHTIFPNKERITKEGKDGVRTLQWEDALRSTVSIPAKTGNAIGRWELEEADKVDVPVTLLPRPYFDRLGRHLESLLYEISQHPSPDVTPLRLVIEKLSSIGLLTSQSPNASSRTPSLLYSLLPSLLSHLHPPSSSPLPPYPPTFLPSVFLPLPSSILSTFINALTTHLSFYLIDPANPLEPHKPDGRIKRAVQVFQSIVGNAEVGSEAWQAVVQSVMAKKGKSRMGLGEWREQARNRLIVGWIAQGGDAAVKAFIEIIVDTWTDPKYVKFSMFSEQFSLTHVLLLSLSLLPTYSSWLIQLSHRSRFILAFQSYLSHPDPSIRRLGMVVGEIMSELTILETEDGRSEKKKQEGEIEELRKGLEVDEDNVDMKPKTTATGSGRVRLKFKGMWDGNGDGREESRWLRDNVGVKDANAITVGDDEQWLLGWKDVPSSPTVEPQPVSESSRGRRATRPANTEPSSPKPREKKPKIIMLDPDQQDDPLSGYASSSPSSSRAPSPTPEYLDEIAADPSLGLDEANKKKVKRPVYIPQLVALLKERDKPESVEMGLNWGEGLVRAKREFGTELAENAVGVTLMVLGLNDSFDIEGFEEKKQGLLNALIACAPKQVAPFLCEQYFNPQFSLQHKASILTALAMGARELAGLSVPQAPRTTRSIDFPSKTLPPTLHNKYISSADIPLNRLLGYDPDNQLDQAIDGIRNLILSKGARKGEETVSELAREKRLRVDEIRRPKIAPVNSHASSQMGRLARPPVVAFKDIAAEIFILPLINRFWQHFQDSSTREERAVMMGARYRAAGAGMVLSPMAMEKSMMALALMLDAARYSPLWLSVICPEALELAVTIGIRHPPRPLLSGEEGIDPSRAEAQVLSAALELTLVCLDISVDLDGGRTLAMDKAALVMAVGEWASGVFKVESEGGEVSAGQGGRIEGKIKAEAAGVVVKVGEIGEKWGHMGMDMGF</sequence>
<gene>
    <name evidence="4" type="ORF">C361_05396</name>
</gene>
<proteinExistence type="inferred from homology"/>
<dbReference type="EMBL" id="AMKT01000069">
    <property type="protein sequence ID" value="OXG15950.1"/>
    <property type="molecule type" value="Genomic_DNA"/>
</dbReference>
<dbReference type="GO" id="GO:0051083">
    <property type="term" value="P:'de novo' cotranslational protein folding"/>
    <property type="evidence" value="ECO:0007669"/>
    <property type="project" value="TreeGrafter"/>
</dbReference>
<feature type="domain" description="Telomere length regulation protein conserved" evidence="3">
    <location>
        <begin position="679"/>
        <end position="790"/>
    </location>
</feature>
<dbReference type="Proteomes" id="UP000199727">
    <property type="component" value="Unassembled WGS sequence"/>
</dbReference>
<evidence type="ECO:0000256" key="1">
    <source>
        <dbReference type="ARBA" id="ARBA00006133"/>
    </source>
</evidence>
<dbReference type="PANTHER" id="PTHR15830:SF10">
    <property type="entry name" value="TELOMERE LENGTH REGULATION PROTEIN TEL2 HOMOLOG"/>
    <property type="match status" value="1"/>
</dbReference>
<evidence type="ECO:0000313" key="4">
    <source>
        <dbReference type="EMBL" id="OXG15950.1"/>
    </source>
</evidence>
<reference evidence="4 5" key="1">
    <citation type="submission" date="2017-06" db="EMBL/GenBank/DDBJ databases">
        <title>Global population genomics of the pathogenic fungus Cryptococcus neoformans var. grubii.</title>
        <authorList>
            <person name="Cuomo C."/>
            <person name="Litvintseva A."/>
            <person name="Chen Y."/>
            <person name="Young S."/>
            <person name="Zeng Q."/>
            <person name="Chapman S."/>
            <person name="Gujja S."/>
            <person name="Saif S."/>
            <person name="Birren B."/>
        </authorList>
    </citation>
    <scope>NUCLEOTIDE SEQUENCE [LARGE SCALE GENOMIC DNA]</scope>
    <source>
        <strain evidence="4 5">Tu259-1</strain>
    </source>
</reference>
<protein>
    <submittedName>
        <fullName evidence="4">Telomere length regulation protein</fullName>
    </submittedName>
</protein>
<dbReference type="OrthoDB" id="10254187at2759"/>